<sequence>MTSQSLLLFALAIFAPSATLIICAVLAAMWGQKQSASENPFQIPAAPRKARGARPAVTSPPSGRAAGFLKGVKP</sequence>
<gene>
    <name evidence="2" type="ORF">SAMN05444272_4522</name>
</gene>
<proteinExistence type="predicted"/>
<evidence type="ECO:0000313" key="3">
    <source>
        <dbReference type="Proteomes" id="UP000186002"/>
    </source>
</evidence>
<protein>
    <submittedName>
        <fullName evidence="2">Uncharacterized protein</fullName>
    </submittedName>
</protein>
<feature type="region of interest" description="Disordered" evidence="1">
    <location>
        <begin position="43"/>
        <end position="74"/>
    </location>
</feature>
<accession>A0A1M7PMP6</accession>
<dbReference type="RefSeq" id="WP_139251262.1">
    <property type="nucleotide sequence ID" value="NZ_FRBW01000009.1"/>
</dbReference>
<dbReference type="EMBL" id="FRBW01000009">
    <property type="protein sequence ID" value="SHN18529.1"/>
    <property type="molecule type" value="Genomic_DNA"/>
</dbReference>
<reference evidence="2 3" key="1">
    <citation type="submission" date="2016-11" db="EMBL/GenBank/DDBJ databases">
        <authorList>
            <person name="Jaros S."/>
            <person name="Januszkiewicz K."/>
            <person name="Wedrychowicz H."/>
        </authorList>
    </citation>
    <scope>NUCLEOTIDE SEQUENCE [LARGE SCALE GENOMIC DNA]</scope>
    <source>
        <strain evidence="2 3">DSM 22153</strain>
    </source>
</reference>
<dbReference type="Proteomes" id="UP000186002">
    <property type="component" value="Unassembled WGS sequence"/>
</dbReference>
<dbReference type="AlphaFoldDB" id="A0A1M7PMP6"/>
<organism evidence="2 3">
    <name type="scientific">Roseibium suaedae</name>
    <dbReference type="NCBI Taxonomy" id="735517"/>
    <lineage>
        <taxon>Bacteria</taxon>
        <taxon>Pseudomonadati</taxon>
        <taxon>Pseudomonadota</taxon>
        <taxon>Alphaproteobacteria</taxon>
        <taxon>Hyphomicrobiales</taxon>
        <taxon>Stappiaceae</taxon>
        <taxon>Roseibium</taxon>
    </lineage>
</organism>
<evidence type="ECO:0000313" key="2">
    <source>
        <dbReference type="EMBL" id="SHN18529.1"/>
    </source>
</evidence>
<evidence type="ECO:0000256" key="1">
    <source>
        <dbReference type="SAM" id="MobiDB-lite"/>
    </source>
</evidence>
<dbReference type="STRING" id="735517.SAMN05444272_4522"/>
<keyword evidence="3" id="KW-1185">Reference proteome</keyword>
<name>A0A1M7PMP6_9HYPH</name>